<accession>A0A6J6VCL2</accession>
<dbReference type="AlphaFoldDB" id="A0A6J6VCL2"/>
<sequence length="45" mass="4775">MLTSNLFTYLQSPSESLYPATLGGPKPAPGNGRIARDTPKANERG</sequence>
<evidence type="ECO:0000313" key="3">
    <source>
        <dbReference type="EMBL" id="CAB4770081.1"/>
    </source>
</evidence>
<reference evidence="3" key="1">
    <citation type="submission" date="2020-05" db="EMBL/GenBank/DDBJ databases">
        <authorList>
            <person name="Chiriac C."/>
            <person name="Salcher M."/>
            <person name="Ghai R."/>
            <person name="Kavagutti S V."/>
        </authorList>
    </citation>
    <scope>NUCLEOTIDE SEQUENCE</scope>
</reference>
<gene>
    <name evidence="2" type="ORF">UFOPK2242_00565</name>
    <name evidence="3" type="ORF">UFOPK2925_00219</name>
    <name evidence="4" type="ORF">UFOPK2996_01038</name>
</gene>
<dbReference type="EMBL" id="CAFAAH010000141">
    <property type="protein sequence ID" value="CAB4800388.1"/>
    <property type="molecule type" value="Genomic_DNA"/>
</dbReference>
<feature type="compositionally biased region" description="Basic and acidic residues" evidence="1">
    <location>
        <begin position="34"/>
        <end position="45"/>
    </location>
</feature>
<evidence type="ECO:0000313" key="2">
    <source>
        <dbReference type="EMBL" id="CAB4653847.1"/>
    </source>
</evidence>
<protein>
    <submittedName>
        <fullName evidence="3">Unannotated protein</fullName>
    </submittedName>
</protein>
<dbReference type="EMBL" id="CAEZZU010000015">
    <property type="protein sequence ID" value="CAB4770081.1"/>
    <property type="molecule type" value="Genomic_DNA"/>
</dbReference>
<organism evidence="3">
    <name type="scientific">freshwater metagenome</name>
    <dbReference type="NCBI Taxonomy" id="449393"/>
    <lineage>
        <taxon>unclassified sequences</taxon>
        <taxon>metagenomes</taxon>
        <taxon>ecological metagenomes</taxon>
    </lineage>
</organism>
<proteinExistence type="predicted"/>
<name>A0A6J6VCL2_9ZZZZ</name>
<evidence type="ECO:0000256" key="1">
    <source>
        <dbReference type="SAM" id="MobiDB-lite"/>
    </source>
</evidence>
<evidence type="ECO:0000313" key="4">
    <source>
        <dbReference type="EMBL" id="CAB4800388.1"/>
    </source>
</evidence>
<feature type="region of interest" description="Disordered" evidence="1">
    <location>
        <begin position="13"/>
        <end position="45"/>
    </location>
</feature>
<dbReference type="EMBL" id="CAEZWM010000051">
    <property type="protein sequence ID" value="CAB4653847.1"/>
    <property type="molecule type" value="Genomic_DNA"/>
</dbReference>